<evidence type="ECO:0000313" key="1">
    <source>
        <dbReference type="EMBL" id="RZD14708.1"/>
    </source>
</evidence>
<dbReference type="Proteomes" id="UP000320813">
    <property type="component" value="Unassembled WGS sequence"/>
</dbReference>
<reference evidence="1 2" key="1">
    <citation type="submission" date="2019-01" db="EMBL/GenBank/DDBJ databases">
        <title>Insights into ecological role of a new deltaproteobacterial order Candidatus Sinidesulfobacterales (Sva0485) by metagenomics and metatranscriptomics.</title>
        <authorList>
            <person name="Tan S."/>
            <person name="Liu J."/>
            <person name="Fang Y."/>
            <person name="Hedlund B.P."/>
            <person name="Lian Z.H."/>
            <person name="Huang L.Y."/>
            <person name="Li J.T."/>
            <person name="Huang L.N."/>
            <person name="Li W.J."/>
            <person name="Jiang H.C."/>
            <person name="Dong H.L."/>
            <person name="Shu W.S."/>
        </authorList>
    </citation>
    <scope>NUCLEOTIDE SEQUENCE [LARGE SCALE GENOMIC DNA]</scope>
    <source>
        <strain evidence="1">AP3</strain>
    </source>
</reference>
<gene>
    <name evidence="1" type="ORF">EVJ47_00005</name>
</gene>
<accession>A0A519BBX4</accession>
<name>A0A519BBX4_9DELT</name>
<evidence type="ECO:0000313" key="2">
    <source>
        <dbReference type="Proteomes" id="UP000320813"/>
    </source>
</evidence>
<dbReference type="EMBL" id="SGBD01000001">
    <property type="protein sequence ID" value="RZD14708.1"/>
    <property type="molecule type" value="Genomic_DNA"/>
</dbReference>
<dbReference type="AlphaFoldDB" id="A0A519BBX4"/>
<organism evidence="1 2">
    <name type="scientific">Candidatus Acidulodesulfobacterium ferriphilum</name>
    <dbReference type="NCBI Taxonomy" id="2597223"/>
    <lineage>
        <taxon>Bacteria</taxon>
        <taxon>Deltaproteobacteria</taxon>
        <taxon>Candidatus Acidulodesulfobacterales</taxon>
        <taxon>Candidatus Acidulodesulfobacterium</taxon>
    </lineage>
</organism>
<proteinExistence type="predicted"/>
<protein>
    <submittedName>
        <fullName evidence="1">Uncharacterized protein</fullName>
    </submittedName>
</protein>
<sequence>MIDTEKLQILLNRRKDKFRILQETFNLTANLLNIDIDNFNDKLNAALAKIINLLELEAQSKRTTGRILTNSDYKAIGIFQKRIKKLKNKRKPALKENRLIRLMPKIYKIKEKKGLSFRELAEYIKEKYHIEVNFTYLNRIYKKINK</sequence>
<comment type="caution">
    <text evidence="1">The sequence shown here is derived from an EMBL/GenBank/DDBJ whole genome shotgun (WGS) entry which is preliminary data.</text>
</comment>